<feature type="transmembrane region" description="Helical" evidence="1">
    <location>
        <begin position="156"/>
        <end position="179"/>
    </location>
</feature>
<proteinExistence type="predicted"/>
<feature type="transmembrane region" description="Helical" evidence="1">
    <location>
        <begin position="185"/>
        <end position="207"/>
    </location>
</feature>
<keyword evidence="1" id="KW-1133">Transmembrane helix</keyword>
<sequence length="249" mass="29463">MQEEGKISNEELLGPPRLDLLTIGLNAVWAIINGFIGWIIILAWIYFFLWRAQGFSGIYPYIFSMTWFFATLFTSSLNILSNRLISPEKYKRWSITFVQVFLYSIFLYIFMVPVYVYSGWLDSDLLIYVFTIHVILSIFGTSIFSEILSNYRYILLGLYWSFIGLFVSVLISFLVFVSFSKWNQSLYILVWLIIIINLFVNLTRSLFEYGYYMLFKHTGFDQLGDIFSKIEEEEIEVIKKAREELEKFN</sequence>
<feature type="transmembrane region" description="Helical" evidence="1">
    <location>
        <begin position="126"/>
        <end position="144"/>
    </location>
</feature>
<evidence type="ECO:0000313" key="2">
    <source>
        <dbReference type="EMBL" id="EKD66527.1"/>
    </source>
</evidence>
<dbReference type="AlphaFoldDB" id="K2AXP6"/>
<dbReference type="EMBL" id="AMFJ01021624">
    <property type="protein sequence ID" value="EKD66527.1"/>
    <property type="molecule type" value="Genomic_DNA"/>
</dbReference>
<feature type="transmembrane region" description="Helical" evidence="1">
    <location>
        <begin position="20"/>
        <end position="46"/>
    </location>
</feature>
<keyword evidence="1" id="KW-0472">Membrane</keyword>
<comment type="caution">
    <text evidence="2">The sequence shown here is derived from an EMBL/GenBank/DDBJ whole genome shotgun (WGS) entry which is preliminary data.</text>
</comment>
<reference evidence="2" key="1">
    <citation type="journal article" date="2012" name="Science">
        <title>Fermentation, hydrogen, and sulfur metabolism in multiple uncultivated bacterial phyla.</title>
        <authorList>
            <person name="Wrighton K.C."/>
            <person name="Thomas B.C."/>
            <person name="Sharon I."/>
            <person name="Miller C.S."/>
            <person name="Castelle C.J."/>
            <person name="VerBerkmoes N.C."/>
            <person name="Wilkins M.J."/>
            <person name="Hettich R.L."/>
            <person name="Lipton M.S."/>
            <person name="Williams K.H."/>
            <person name="Long P.E."/>
            <person name="Banfield J.F."/>
        </authorList>
    </citation>
    <scope>NUCLEOTIDE SEQUENCE [LARGE SCALE GENOMIC DNA]</scope>
</reference>
<gene>
    <name evidence="2" type="ORF">ACD_49C00038G0061</name>
</gene>
<evidence type="ECO:0000256" key="1">
    <source>
        <dbReference type="SAM" id="Phobius"/>
    </source>
</evidence>
<name>K2AXP6_9BACT</name>
<protein>
    <submittedName>
        <fullName evidence="2">Uncharacterized protein</fullName>
    </submittedName>
</protein>
<organism evidence="2">
    <name type="scientific">uncultured bacterium</name>
    <name type="common">gcode 4</name>
    <dbReference type="NCBI Taxonomy" id="1234023"/>
    <lineage>
        <taxon>Bacteria</taxon>
        <taxon>environmental samples</taxon>
    </lineage>
</organism>
<feature type="transmembrane region" description="Helical" evidence="1">
    <location>
        <begin position="100"/>
        <end position="120"/>
    </location>
</feature>
<keyword evidence="1" id="KW-0812">Transmembrane</keyword>
<accession>K2AXP6</accession>
<feature type="transmembrane region" description="Helical" evidence="1">
    <location>
        <begin position="58"/>
        <end position="80"/>
    </location>
</feature>